<protein>
    <submittedName>
        <fullName evidence="1">T9SS type B sorting domain-containing protein</fullName>
    </submittedName>
</protein>
<dbReference type="OrthoDB" id="9765926at2"/>
<comment type="caution">
    <text evidence="1">The sequence shown here is derived from an EMBL/GenBank/DDBJ whole genome shotgun (WGS) entry which is preliminary data.</text>
</comment>
<organism evidence="1 3">
    <name type="scientific">Polaribacter aestuariivivens</name>
    <dbReference type="NCBI Taxonomy" id="2304626"/>
    <lineage>
        <taxon>Bacteria</taxon>
        <taxon>Pseudomonadati</taxon>
        <taxon>Bacteroidota</taxon>
        <taxon>Flavobacteriia</taxon>
        <taxon>Flavobacteriales</taxon>
        <taxon>Flavobacteriaceae</taxon>
    </lineage>
</organism>
<dbReference type="Pfam" id="PF13585">
    <property type="entry name" value="CHU_C"/>
    <property type="match status" value="1"/>
</dbReference>
<dbReference type="AlphaFoldDB" id="A0A5S3N644"/>
<dbReference type="EMBL" id="VANR01000001">
    <property type="protein sequence ID" value="TMM31890.1"/>
    <property type="molecule type" value="Genomic_DNA"/>
</dbReference>
<dbReference type="NCBIfam" id="TIGR04131">
    <property type="entry name" value="Bac_Flav_CTERM"/>
    <property type="match status" value="1"/>
</dbReference>
<keyword evidence="3" id="KW-1185">Reference proteome</keyword>
<evidence type="ECO:0000313" key="3">
    <source>
        <dbReference type="Proteomes" id="UP000307140"/>
    </source>
</evidence>
<dbReference type="RefSeq" id="WP_138534104.1">
    <property type="nucleotide sequence ID" value="NZ_VANR01000001.1"/>
</dbReference>
<reference evidence="1 3" key="1">
    <citation type="submission" date="2019-05" db="EMBL/GenBank/DDBJ databases">
        <title>Polaribacter aestuariivivens sp. nov., isolated from a tidal flat.</title>
        <authorList>
            <person name="Yoon J.-H."/>
        </authorList>
    </citation>
    <scope>NUCLEOTIDE SEQUENCE [LARGE SCALE GENOMIC DNA]</scope>
    <source>
        <strain evidence="1 3">DBTF-3</strain>
    </source>
</reference>
<sequence length="132" mass="14747">TTPFQDEPSFENLEGGIYTIIVNDKNGCAPDATLQVSVIQFPKFFTPNGDGRNDTWVIKGANKTFYPNASINIFNRFGKLVAQIPIDSQGWNGTFNGKLLPSDDYWFNIQLIPADSSKPTINKKGNFSLLRR</sequence>
<name>A0A5S3N644_9FLAO</name>
<dbReference type="EMBL" id="VANR01000007">
    <property type="protein sequence ID" value="TMM28879.1"/>
    <property type="molecule type" value="Genomic_DNA"/>
</dbReference>
<proteinExistence type="predicted"/>
<feature type="non-terminal residue" evidence="1">
    <location>
        <position position="1"/>
    </location>
</feature>
<gene>
    <name evidence="2" type="ORF">FDT66_00005</name>
    <name evidence="1" type="ORF">FDT66_13320</name>
</gene>
<evidence type="ECO:0000313" key="1">
    <source>
        <dbReference type="EMBL" id="TMM28879.1"/>
    </source>
</evidence>
<accession>A0A5S3N644</accession>
<evidence type="ECO:0000313" key="2">
    <source>
        <dbReference type="EMBL" id="TMM31890.1"/>
    </source>
</evidence>
<dbReference type="Proteomes" id="UP000307140">
    <property type="component" value="Unassembled WGS sequence"/>
</dbReference>
<dbReference type="InterPro" id="IPR026341">
    <property type="entry name" value="T9SS_type_B"/>
</dbReference>